<dbReference type="EnsemblPlants" id="Solyc04g076355.1.1">
    <property type="protein sequence ID" value="Solyc04g076355.1.1"/>
    <property type="gene ID" value="Solyc04g076355.1"/>
</dbReference>
<reference evidence="1" key="1">
    <citation type="journal article" date="2012" name="Nature">
        <title>The tomato genome sequence provides insights into fleshy fruit evolution.</title>
        <authorList>
            <consortium name="Tomato Genome Consortium"/>
        </authorList>
    </citation>
    <scope>NUCLEOTIDE SEQUENCE [LARGE SCALE GENOMIC DNA]</scope>
    <source>
        <strain evidence="1">cv. Heinz 1706</strain>
    </source>
</reference>
<evidence type="ECO:0000313" key="1">
    <source>
        <dbReference type="EnsemblPlants" id="Solyc04g076355.1.1"/>
    </source>
</evidence>
<evidence type="ECO:0000313" key="2">
    <source>
        <dbReference type="Proteomes" id="UP000004994"/>
    </source>
</evidence>
<dbReference type="Gramene" id="Solyc04g076355.1.1">
    <property type="protein sequence ID" value="Solyc04g076355.1.1"/>
    <property type="gene ID" value="Solyc04g076355.1"/>
</dbReference>
<dbReference type="Proteomes" id="UP000004994">
    <property type="component" value="Chromosome 4"/>
</dbReference>
<accession>A0A3Q7G7X7</accession>
<organism evidence="1">
    <name type="scientific">Solanum lycopersicum</name>
    <name type="common">Tomato</name>
    <name type="synonym">Lycopersicon esculentum</name>
    <dbReference type="NCBI Taxonomy" id="4081"/>
    <lineage>
        <taxon>Eukaryota</taxon>
        <taxon>Viridiplantae</taxon>
        <taxon>Streptophyta</taxon>
        <taxon>Embryophyta</taxon>
        <taxon>Tracheophyta</taxon>
        <taxon>Spermatophyta</taxon>
        <taxon>Magnoliopsida</taxon>
        <taxon>eudicotyledons</taxon>
        <taxon>Gunneridae</taxon>
        <taxon>Pentapetalae</taxon>
        <taxon>asterids</taxon>
        <taxon>lamiids</taxon>
        <taxon>Solanales</taxon>
        <taxon>Solanaceae</taxon>
        <taxon>Solanoideae</taxon>
        <taxon>Solaneae</taxon>
        <taxon>Solanum</taxon>
        <taxon>Solanum subgen. Lycopersicon</taxon>
    </lineage>
</organism>
<keyword evidence="2" id="KW-1185">Reference proteome</keyword>
<name>A0A3Q7G7X7_SOLLC</name>
<protein>
    <submittedName>
        <fullName evidence="1">Uncharacterized protein</fullName>
    </submittedName>
</protein>
<dbReference type="InParanoid" id="A0A3Q7G7X7"/>
<proteinExistence type="predicted"/>
<reference evidence="1" key="2">
    <citation type="submission" date="2019-01" db="UniProtKB">
        <authorList>
            <consortium name="EnsemblPlants"/>
        </authorList>
    </citation>
    <scope>IDENTIFICATION</scope>
    <source>
        <strain evidence="1">cv. Heinz 1706</strain>
    </source>
</reference>
<dbReference type="AlphaFoldDB" id="A0A3Q7G7X7"/>
<sequence length="156" mass="16945">MDGLCLFNFTPNKKDLRGILDRGLAGCFFNPSSSSREIIEAKSFIEILNPEKFFLQLSDPLAHALGIFNQSSLLLFRFGQILSISWSASDFFKPDLGRAAAISSSTLNFISPFFDINLDGLAFRLANEGTFGKLNFGAAGELLEGSFDSFGGPNSA</sequence>